<evidence type="ECO:0000259" key="1">
    <source>
        <dbReference type="PROSITE" id="PS51340"/>
    </source>
</evidence>
<organism evidence="2 3">
    <name type="scientific">Meiothermus taiwanensis</name>
    <dbReference type="NCBI Taxonomy" id="172827"/>
    <lineage>
        <taxon>Bacteria</taxon>
        <taxon>Thermotogati</taxon>
        <taxon>Deinococcota</taxon>
        <taxon>Deinococci</taxon>
        <taxon>Thermales</taxon>
        <taxon>Thermaceae</taxon>
        <taxon>Meiothermus</taxon>
    </lineage>
</organism>
<sequence length="224" mass="25077">MVLPLHMRRTRKVWNMRLISINLGNPQPLQIGNRATTTGIYKNPTEAAQISTLGLVGDHISDQEHHGGPDQAVYVYSAEDYDWWMEQLGEALPPGTFGENLTFSSFGEEPVRIGDRFRVGEVLLEVTAPRIPCSTLAARMNDPQFVKKFRQAARPGFYARVLEAGRVQQGDPIQKISAPAAFPTLSEVFHLWYDKAPEAARLRWILTAPLAERARAVFAARLPL</sequence>
<proteinExistence type="predicted"/>
<evidence type="ECO:0000313" key="3">
    <source>
        <dbReference type="Proteomes" id="UP000266089"/>
    </source>
</evidence>
<dbReference type="SUPFAM" id="SSF50800">
    <property type="entry name" value="PK beta-barrel domain-like"/>
    <property type="match status" value="1"/>
</dbReference>
<dbReference type="PROSITE" id="PS51340">
    <property type="entry name" value="MOSC"/>
    <property type="match status" value="1"/>
</dbReference>
<accession>A0A399E7N3</accession>
<dbReference type="EMBL" id="QWKX01000016">
    <property type="protein sequence ID" value="RIH78301.1"/>
    <property type="molecule type" value="Genomic_DNA"/>
</dbReference>
<feature type="domain" description="MOSC" evidence="1">
    <location>
        <begin position="42"/>
        <end position="176"/>
    </location>
</feature>
<dbReference type="InterPro" id="IPR005302">
    <property type="entry name" value="MoCF_Sase_C"/>
</dbReference>
<dbReference type="Pfam" id="PF03473">
    <property type="entry name" value="MOSC"/>
    <property type="match status" value="1"/>
</dbReference>
<name>A0A399E7N3_9DEIN</name>
<dbReference type="GO" id="GO:0030170">
    <property type="term" value="F:pyridoxal phosphate binding"/>
    <property type="evidence" value="ECO:0007669"/>
    <property type="project" value="InterPro"/>
</dbReference>
<evidence type="ECO:0000313" key="2">
    <source>
        <dbReference type="EMBL" id="RIH78301.1"/>
    </source>
</evidence>
<dbReference type="AlphaFoldDB" id="A0A399E7N3"/>
<dbReference type="GO" id="GO:0030151">
    <property type="term" value="F:molybdenum ion binding"/>
    <property type="evidence" value="ECO:0007669"/>
    <property type="project" value="InterPro"/>
</dbReference>
<comment type="caution">
    <text evidence="2">The sequence shown here is derived from an EMBL/GenBank/DDBJ whole genome shotgun (WGS) entry which is preliminary data.</text>
</comment>
<protein>
    <submittedName>
        <fullName evidence="2">MOSC domain protein</fullName>
    </submittedName>
</protein>
<dbReference type="Gene3D" id="2.40.33.20">
    <property type="entry name" value="PK beta-barrel domain-like"/>
    <property type="match status" value="1"/>
</dbReference>
<reference evidence="2 3" key="1">
    <citation type="submission" date="2018-08" db="EMBL/GenBank/DDBJ databases">
        <title>Meiothermus cateniformans JCM 15151 genome sequencing project.</title>
        <authorList>
            <person name="Da Costa M.S."/>
            <person name="Albuquerque L."/>
            <person name="Raposo P."/>
            <person name="Froufe H.J.C."/>
            <person name="Barroso C.S."/>
            <person name="Egas C."/>
        </authorList>
    </citation>
    <scope>NUCLEOTIDE SEQUENCE [LARGE SCALE GENOMIC DNA]</scope>
    <source>
        <strain evidence="2 3">JCM 15151</strain>
    </source>
</reference>
<dbReference type="InterPro" id="IPR052353">
    <property type="entry name" value="Benzoxazolinone_Detox_Enz"/>
</dbReference>
<dbReference type="PANTHER" id="PTHR30212:SF2">
    <property type="entry name" value="PROTEIN YIIM"/>
    <property type="match status" value="1"/>
</dbReference>
<dbReference type="InterPro" id="IPR011037">
    <property type="entry name" value="Pyrv_Knase-like_insert_dom_sf"/>
</dbReference>
<dbReference type="PANTHER" id="PTHR30212">
    <property type="entry name" value="PROTEIN YIIM"/>
    <property type="match status" value="1"/>
</dbReference>
<dbReference type="Proteomes" id="UP000266089">
    <property type="component" value="Unassembled WGS sequence"/>
</dbReference>
<dbReference type="GO" id="GO:0003824">
    <property type="term" value="F:catalytic activity"/>
    <property type="evidence" value="ECO:0007669"/>
    <property type="project" value="InterPro"/>
</dbReference>
<gene>
    <name evidence="2" type="ORF">Mcate_00891</name>
</gene>